<evidence type="ECO:0000256" key="6">
    <source>
        <dbReference type="ARBA" id="ARBA00023251"/>
    </source>
</evidence>
<evidence type="ECO:0000313" key="8">
    <source>
        <dbReference type="EMBL" id="KRO01517.1"/>
    </source>
</evidence>
<evidence type="ECO:0000256" key="5">
    <source>
        <dbReference type="ARBA" id="ARBA00022840"/>
    </source>
</evidence>
<evidence type="ECO:0000256" key="3">
    <source>
        <dbReference type="ARBA" id="ARBA00022448"/>
    </source>
</evidence>
<feature type="domain" description="ABC transporter" evidence="7">
    <location>
        <begin position="11"/>
        <end position="239"/>
    </location>
</feature>
<dbReference type="Gene3D" id="3.40.50.300">
    <property type="entry name" value="P-loop containing nucleotide triphosphate hydrolases"/>
    <property type="match status" value="1"/>
</dbReference>
<keyword evidence="9" id="KW-1185">Reference proteome</keyword>
<dbReference type="InterPro" id="IPR003593">
    <property type="entry name" value="AAA+_ATPase"/>
</dbReference>
<evidence type="ECO:0000256" key="1">
    <source>
        <dbReference type="ARBA" id="ARBA00004202"/>
    </source>
</evidence>
<organism evidence="8 9">
    <name type="scientific">Lancefieldella rimae</name>
    <dbReference type="NCBI Taxonomy" id="1383"/>
    <lineage>
        <taxon>Bacteria</taxon>
        <taxon>Bacillati</taxon>
        <taxon>Actinomycetota</taxon>
        <taxon>Coriobacteriia</taxon>
        <taxon>Coriobacteriales</taxon>
        <taxon>Atopobiaceae</taxon>
        <taxon>Lancefieldella</taxon>
    </lineage>
</organism>
<sequence length="310" mass="33436">MSDVKKGSPALQLSAVQKSYGDHHVLCGVDLKVMPGQILGLLGKNGAGKSTLIEILCGLRQADSGLISVCGMDPTKESVGHLIGYAPQDLGIYPDLTVIENLTYYGQLEGLSRKRSFTRAEEVMELLGLTSEKTKRARHLSGGQKRRLHSGMAIMHEPKVIFMDEPTVGADVEARSRILHTMQSLAKNGAAIIYTSHYLAEFEELGADIAIIHNGHITAEGSLEKIIANYARSSISLQFSQPVPSIDGWQSNGVKLLRENNANDAGSAIADLLANPALRENTLENVHISQASLQSAYLSIVGEETNHDNA</sequence>
<dbReference type="RefSeq" id="WP_003149727.1">
    <property type="nucleotide sequence ID" value="NZ_JQCP01000004.1"/>
</dbReference>
<dbReference type="SMART" id="SM00382">
    <property type="entry name" value="AAA"/>
    <property type="match status" value="1"/>
</dbReference>
<dbReference type="CDD" id="cd03230">
    <property type="entry name" value="ABC_DR_subfamily_A"/>
    <property type="match status" value="1"/>
</dbReference>
<comment type="caution">
    <text evidence="8">The sequence shown here is derived from an EMBL/GenBank/DDBJ whole genome shotgun (WGS) entry which is preliminary data.</text>
</comment>
<dbReference type="EMBL" id="JQCP01000004">
    <property type="protein sequence ID" value="KRO01517.1"/>
    <property type="molecule type" value="Genomic_DNA"/>
</dbReference>
<dbReference type="InterPro" id="IPR050763">
    <property type="entry name" value="ABC_transporter_ATP-binding"/>
</dbReference>
<evidence type="ECO:0000259" key="7">
    <source>
        <dbReference type="PROSITE" id="PS50893"/>
    </source>
</evidence>
<evidence type="ECO:0000256" key="2">
    <source>
        <dbReference type="ARBA" id="ARBA00005417"/>
    </source>
</evidence>
<protein>
    <submittedName>
        <fullName evidence="8">ABC transporter, ATP-binding protein</fullName>
    </submittedName>
</protein>
<reference evidence="8 9" key="1">
    <citation type="journal article" date="2015" name="Genome Announc.">
        <title>Expanding the biotechnology potential of lactobacilli through comparative genomics of 213 strains and associated genera.</title>
        <authorList>
            <person name="Sun Z."/>
            <person name="Harris H.M."/>
            <person name="McCann A."/>
            <person name="Guo C."/>
            <person name="Argimon S."/>
            <person name="Zhang W."/>
            <person name="Yang X."/>
            <person name="Jeffery I.B."/>
            <person name="Cooney J.C."/>
            <person name="Kagawa T.F."/>
            <person name="Liu W."/>
            <person name="Song Y."/>
            <person name="Salvetti E."/>
            <person name="Wrobel A."/>
            <person name="Rasinkangas P."/>
            <person name="Parkhill J."/>
            <person name="Rea M.C."/>
            <person name="O'Sullivan O."/>
            <person name="Ritari J."/>
            <person name="Douillard F.P."/>
            <person name="Paul Ross R."/>
            <person name="Yang R."/>
            <person name="Briner A.E."/>
            <person name="Felis G.E."/>
            <person name="de Vos W.M."/>
            <person name="Barrangou R."/>
            <person name="Klaenhammer T.R."/>
            <person name="Caufield P.W."/>
            <person name="Cui Y."/>
            <person name="Zhang H."/>
            <person name="O'Toole P.W."/>
        </authorList>
    </citation>
    <scope>NUCLEOTIDE SEQUENCE [LARGE SCALE GENOMIC DNA]</scope>
    <source>
        <strain evidence="8 9">DSM 7090</strain>
    </source>
</reference>
<dbReference type="GeneID" id="84904875"/>
<dbReference type="Pfam" id="PF00005">
    <property type="entry name" value="ABC_tran"/>
    <property type="match status" value="1"/>
</dbReference>
<evidence type="ECO:0000256" key="4">
    <source>
        <dbReference type="ARBA" id="ARBA00022741"/>
    </source>
</evidence>
<dbReference type="PANTHER" id="PTHR42711">
    <property type="entry name" value="ABC TRANSPORTER ATP-BINDING PROTEIN"/>
    <property type="match status" value="1"/>
</dbReference>
<keyword evidence="3" id="KW-0813">Transport</keyword>
<name>A0ABR5Q085_9ACTN</name>
<comment type="subcellular location">
    <subcellularLocation>
        <location evidence="1">Cell membrane</location>
        <topology evidence="1">Peripheral membrane protein</topology>
    </subcellularLocation>
</comment>
<dbReference type="Proteomes" id="UP000051927">
    <property type="component" value="Unassembled WGS sequence"/>
</dbReference>
<dbReference type="SUPFAM" id="SSF52540">
    <property type="entry name" value="P-loop containing nucleoside triphosphate hydrolases"/>
    <property type="match status" value="1"/>
</dbReference>
<dbReference type="PANTHER" id="PTHR42711:SF5">
    <property type="entry name" value="ABC TRANSPORTER ATP-BINDING PROTEIN NATA"/>
    <property type="match status" value="1"/>
</dbReference>
<dbReference type="PROSITE" id="PS50893">
    <property type="entry name" value="ABC_TRANSPORTER_2"/>
    <property type="match status" value="1"/>
</dbReference>
<proteinExistence type="inferred from homology"/>
<keyword evidence="5 8" id="KW-0067">ATP-binding</keyword>
<dbReference type="InterPro" id="IPR003439">
    <property type="entry name" value="ABC_transporter-like_ATP-bd"/>
</dbReference>
<evidence type="ECO:0000313" key="9">
    <source>
        <dbReference type="Proteomes" id="UP000051927"/>
    </source>
</evidence>
<keyword evidence="4" id="KW-0547">Nucleotide-binding</keyword>
<dbReference type="GO" id="GO:0005524">
    <property type="term" value="F:ATP binding"/>
    <property type="evidence" value="ECO:0007669"/>
    <property type="project" value="UniProtKB-KW"/>
</dbReference>
<gene>
    <name evidence="8" type="ORF">IV60_GL001388</name>
</gene>
<keyword evidence="6" id="KW-0046">Antibiotic resistance</keyword>
<dbReference type="InterPro" id="IPR027417">
    <property type="entry name" value="P-loop_NTPase"/>
</dbReference>
<comment type="similarity">
    <text evidence="2">Belongs to the ABC transporter superfamily.</text>
</comment>
<accession>A0ABR5Q085</accession>